<name>A0A1F8DXE6_9BACT</name>
<reference evidence="1 2" key="1">
    <citation type="journal article" date="2016" name="Nat. Commun.">
        <title>Thousands of microbial genomes shed light on interconnected biogeochemical processes in an aquifer system.</title>
        <authorList>
            <person name="Anantharaman K."/>
            <person name="Brown C.T."/>
            <person name="Hug L.A."/>
            <person name="Sharon I."/>
            <person name="Castelle C.J."/>
            <person name="Probst A.J."/>
            <person name="Thomas B.C."/>
            <person name="Singh A."/>
            <person name="Wilkins M.J."/>
            <person name="Karaoz U."/>
            <person name="Brodie E.L."/>
            <person name="Williams K.H."/>
            <person name="Hubbard S.S."/>
            <person name="Banfield J.F."/>
        </authorList>
    </citation>
    <scope>NUCLEOTIDE SEQUENCE [LARGE SCALE GENOMIC DNA]</scope>
</reference>
<organism evidence="1 2">
    <name type="scientific">Candidatus Wolfebacteria bacterium RIFOXYB1_FULL_54_12</name>
    <dbReference type="NCBI Taxonomy" id="1802559"/>
    <lineage>
        <taxon>Bacteria</taxon>
        <taxon>Candidatus Wolfeibacteriota</taxon>
    </lineage>
</organism>
<dbReference type="AlphaFoldDB" id="A0A1F8DXE6"/>
<evidence type="ECO:0000313" key="2">
    <source>
        <dbReference type="Proteomes" id="UP000176422"/>
    </source>
</evidence>
<dbReference type="STRING" id="1802559.A2372_02280"/>
<dbReference type="EMBL" id="MGIT01000001">
    <property type="protein sequence ID" value="OGM93210.1"/>
    <property type="molecule type" value="Genomic_DNA"/>
</dbReference>
<sequence>MEGFNKKAFDERVGEAHEEALKVNAELDSVNAPIEEIKEKKEVAESKEQFETWQTIETGGKSKDELKTELEEKGRKIGVLANQLLDGEDFKTSESKERVDFVRPSVKDLGFEDTATLEEVCERAEGFGLELCHAEDAPHLRSQYDGDESMVVAMKKLAGPDDSLNVFSLFGSGGELWLGTNSAHPGIRWNADDRFVFRQSK</sequence>
<proteinExistence type="predicted"/>
<accession>A0A1F8DXE6</accession>
<gene>
    <name evidence="1" type="ORF">A2372_02280</name>
</gene>
<dbReference type="Proteomes" id="UP000176422">
    <property type="component" value="Unassembled WGS sequence"/>
</dbReference>
<evidence type="ECO:0000313" key="1">
    <source>
        <dbReference type="EMBL" id="OGM93210.1"/>
    </source>
</evidence>
<comment type="caution">
    <text evidence="1">The sequence shown here is derived from an EMBL/GenBank/DDBJ whole genome shotgun (WGS) entry which is preliminary data.</text>
</comment>
<protein>
    <submittedName>
        <fullName evidence="1">Uncharacterized protein</fullName>
    </submittedName>
</protein>